<dbReference type="Pfam" id="PF10671">
    <property type="entry name" value="TcpQ"/>
    <property type="match status" value="1"/>
</dbReference>
<protein>
    <submittedName>
        <fullName evidence="4">TcpQ domain-containing protein</fullName>
    </submittedName>
</protein>
<evidence type="ECO:0000256" key="1">
    <source>
        <dbReference type="SAM" id="MobiDB-lite"/>
    </source>
</evidence>
<gene>
    <name evidence="4" type="ORF">PZA18_19695</name>
</gene>
<comment type="caution">
    <text evidence="4">The sequence shown here is derived from an EMBL/GenBank/DDBJ whole genome shotgun (WGS) entry which is preliminary data.</text>
</comment>
<keyword evidence="2" id="KW-0732">Signal</keyword>
<feature type="domain" description="Toxin co-regulated pilus biosynthesis protein Q C-terminal" evidence="3">
    <location>
        <begin position="227"/>
        <end position="304"/>
    </location>
</feature>
<name>A0ABT7E1S8_9NEIS</name>
<dbReference type="EMBL" id="JARRAF010000034">
    <property type="protein sequence ID" value="MDK2126272.1"/>
    <property type="molecule type" value="Genomic_DNA"/>
</dbReference>
<evidence type="ECO:0000256" key="2">
    <source>
        <dbReference type="SAM" id="SignalP"/>
    </source>
</evidence>
<accession>A0ABT7E1S8</accession>
<feature type="region of interest" description="Disordered" evidence="1">
    <location>
        <begin position="147"/>
        <end position="177"/>
    </location>
</feature>
<reference evidence="4" key="1">
    <citation type="submission" date="2023-03" db="EMBL/GenBank/DDBJ databases">
        <title>Chitinimonas shenzhenensis gen. nov., sp. nov., a novel member of family Burkholderiaceae isolated from activated sludge collected in Shen Zhen, China.</title>
        <authorList>
            <person name="Wang X."/>
        </authorList>
    </citation>
    <scope>NUCLEOTIDE SEQUENCE</scope>
    <source>
        <strain evidence="4">DQS-5</strain>
    </source>
</reference>
<evidence type="ECO:0000313" key="5">
    <source>
        <dbReference type="Proteomes" id="UP001172778"/>
    </source>
</evidence>
<evidence type="ECO:0000313" key="4">
    <source>
        <dbReference type="EMBL" id="MDK2126272.1"/>
    </source>
</evidence>
<dbReference type="Gene3D" id="3.55.50.70">
    <property type="match status" value="1"/>
</dbReference>
<evidence type="ECO:0000259" key="3">
    <source>
        <dbReference type="Pfam" id="PF10671"/>
    </source>
</evidence>
<feature type="signal peptide" evidence="2">
    <location>
        <begin position="1"/>
        <end position="26"/>
    </location>
</feature>
<dbReference type="InterPro" id="IPR018927">
    <property type="entry name" value="Pilus_synth_Q_C"/>
</dbReference>
<sequence length="310" mass="33089">MRSMSPLFSALCLAGCLGLSPLTALADSPTTQPAAQLGQFDFRYRIEGQGVLQAFDDGRALYLQLRGDVPPVVLDLTEGEKLVVAERKAPFWRVPVLPQKMAVLLGQRRTVLTYLGERVRGGTQTHGMASPIRSDGLLPLPDTAVSRETATQATTVPPVPTPLPQTPASTVSAADPTPTPAAIARAEALDQLFAESGLIRLRQPEPAVRGGGAVDDLPAVAAPVVSSWALGPQHATLRRALQDWSQRAGWQLAWEAPVDYPLSYTARFDGDFEAAVQQVFASLQGADQALQAVLYQGNHTLRVMVAGSQP</sequence>
<feature type="chain" id="PRO_5046665978" evidence="2">
    <location>
        <begin position="27"/>
        <end position="310"/>
    </location>
</feature>
<proteinExistence type="predicted"/>
<feature type="compositionally biased region" description="Low complexity" evidence="1">
    <location>
        <begin position="166"/>
        <end position="177"/>
    </location>
</feature>
<dbReference type="Proteomes" id="UP001172778">
    <property type="component" value="Unassembled WGS sequence"/>
</dbReference>
<dbReference type="RefSeq" id="WP_284102593.1">
    <property type="nucleotide sequence ID" value="NZ_JARRAF010000034.1"/>
</dbReference>
<keyword evidence="5" id="KW-1185">Reference proteome</keyword>
<organism evidence="4 5">
    <name type="scientific">Parachitinimonas caeni</name>
    <dbReference type="NCBI Taxonomy" id="3031301"/>
    <lineage>
        <taxon>Bacteria</taxon>
        <taxon>Pseudomonadati</taxon>
        <taxon>Pseudomonadota</taxon>
        <taxon>Betaproteobacteria</taxon>
        <taxon>Neisseriales</taxon>
        <taxon>Chitinibacteraceae</taxon>
        <taxon>Parachitinimonas</taxon>
    </lineage>
</organism>